<dbReference type="Gene3D" id="1.10.4080.10">
    <property type="entry name" value="ADP-ribosylation/Crystallin J1"/>
    <property type="match status" value="1"/>
</dbReference>
<dbReference type="PANTHER" id="PTHR16222:SF12">
    <property type="entry name" value="ADP-RIBOSYLGLYCOHYDROLASE-RELATED"/>
    <property type="match status" value="1"/>
</dbReference>
<feature type="binding site" evidence="1">
    <location>
        <position position="288"/>
    </location>
    <ligand>
        <name>Mg(2+)</name>
        <dbReference type="ChEBI" id="CHEBI:18420"/>
        <label>1</label>
    </ligand>
</feature>
<evidence type="ECO:0000313" key="3">
    <source>
        <dbReference type="Proteomes" id="UP000066480"/>
    </source>
</evidence>
<sequence>MPDGDVPDRAYGALAGLAVGDALGMPTQSFTRAEIQARFGRLTTLVDAPPDQPIAPDVPAGQVTDDTEQMLLLAAELVEGHGHADPARWAGALDAWEQDMTARGSRDLLGPSTRRAIDLIRAGIDPAEAGASGTTNGAAMRIAPLGLALAWGESSAQHLAFVERVAQTCLPTHHTGVAIAGAAAVAAAISCALDGGAYDDLVAAALAAARLGERCGTSVPGPSVAGRLEWVLGSRTERSGDALDDWLYDVVGTTVATTESVPTAFALLEDALSDPRAGLSRAASLGGDTDTIAAILGAITGARLGRSGLPQDWCETVERVNGLDLAAVAGRLLSLREVS</sequence>
<feature type="binding site" evidence="1">
    <location>
        <position position="290"/>
    </location>
    <ligand>
        <name>Mg(2+)</name>
        <dbReference type="ChEBI" id="CHEBI:18420"/>
        <label>1</label>
    </ligand>
</feature>
<dbReference type="STRING" id="571913.VV02_17195"/>
<accession>A0A0K1JKE5</accession>
<keyword evidence="1" id="KW-0460">Magnesium</keyword>
<dbReference type="InterPro" id="IPR050792">
    <property type="entry name" value="ADP-ribosylglycohydrolase"/>
</dbReference>
<dbReference type="GO" id="GO:0046872">
    <property type="term" value="F:metal ion binding"/>
    <property type="evidence" value="ECO:0007669"/>
    <property type="project" value="UniProtKB-KW"/>
</dbReference>
<dbReference type="PANTHER" id="PTHR16222">
    <property type="entry name" value="ADP-RIBOSYLGLYCOHYDROLASE"/>
    <property type="match status" value="1"/>
</dbReference>
<feature type="binding site" evidence="1">
    <location>
        <position position="291"/>
    </location>
    <ligand>
        <name>Mg(2+)</name>
        <dbReference type="ChEBI" id="CHEBI:18420"/>
        <label>1</label>
    </ligand>
</feature>
<dbReference type="RefSeq" id="WP_083450247.1">
    <property type="nucleotide sequence ID" value="NZ_CP011112.1"/>
</dbReference>
<proteinExistence type="predicted"/>
<dbReference type="SUPFAM" id="SSF101478">
    <property type="entry name" value="ADP-ribosylglycohydrolase"/>
    <property type="match status" value="1"/>
</dbReference>
<feature type="binding site" evidence="1">
    <location>
        <position position="64"/>
    </location>
    <ligand>
        <name>Mg(2+)</name>
        <dbReference type="ChEBI" id="CHEBI:18420"/>
        <label>1</label>
    </ligand>
</feature>
<name>A0A0K1JKE5_9MICO</name>
<feature type="binding site" evidence="1">
    <location>
        <position position="65"/>
    </location>
    <ligand>
        <name>Mg(2+)</name>
        <dbReference type="ChEBI" id="CHEBI:18420"/>
        <label>1</label>
    </ligand>
</feature>
<organism evidence="2 3">
    <name type="scientific">Luteipulveratus mongoliensis</name>
    <dbReference type="NCBI Taxonomy" id="571913"/>
    <lineage>
        <taxon>Bacteria</taxon>
        <taxon>Bacillati</taxon>
        <taxon>Actinomycetota</taxon>
        <taxon>Actinomycetes</taxon>
        <taxon>Micrococcales</taxon>
        <taxon>Dermacoccaceae</taxon>
        <taxon>Luteipulveratus</taxon>
    </lineage>
</organism>
<dbReference type="Proteomes" id="UP000066480">
    <property type="component" value="Chromosome"/>
</dbReference>
<evidence type="ECO:0000313" key="2">
    <source>
        <dbReference type="EMBL" id="AKU17187.1"/>
    </source>
</evidence>
<evidence type="ECO:0008006" key="4">
    <source>
        <dbReference type="Google" id="ProtNLM"/>
    </source>
</evidence>
<dbReference type="Pfam" id="PF03747">
    <property type="entry name" value="ADP_ribosyl_GH"/>
    <property type="match status" value="1"/>
</dbReference>
<comment type="cofactor">
    <cofactor evidence="1">
        <name>Mg(2+)</name>
        <dbReference type="ChEBI" id="CHEBI:18420"/>
    </cofactor>
    <text evidence="1">Binds 2 magnesium ions per subunit.</text>
</comment>
<keyword evidence="3" id="KW-1185">Reference proteome</keyword>
<reference evidence="2 3" key="1">
    <citation type="submission" date="2015-03" db="EMBL/GenBank/DDBJ databases">
        <title>Luteipulveratus halotolerans sp. nov., a novel actinobacterium (Dermacoccaceae) from Sarawak, Malaysia.</title>
        <authorList>
            <person name="Juboi H."/>
            <person name="Basik A."/>
            <person name="Shamsul S.S."/>
            <person name="Arnold P."/>
            <person name="Schmitt E.K."/>
            <person name="Sanglier J.-J."/>
            <person name="Yeo T."/>
        </authorList>
    </citation>
    <scope>NUCLEOTIDE SEQUENCE [LARGE SCALE GENOMIC DNA]</scope>
    <source>
        <strain evidence="2 3">MN07-A0370</strain>
    </source>
</reference>
<dbReference type="AlphaFoldDB" id="A0A0K1JKE5"/>
<protein>
    <recommendedName>
        <fullName evidence="4">ADP-ribosylglycohydrolase</fullName>
    </recommendedName>
</protein>
<dbReference type="InterPro" id="IPR036705">
    <property type="entry name" value="Ribosyl_crysJ1_sf"/>
</dbReference>
<dbReference type="InterPro" id="IPR005502">
    <property type="entry name" value="Ribosyl_crysJ1"/>
</dbReference>
<evidence type="ECO:0000256" key="1">
    <source>
        <dbReference type="PIRSR" id="PIRSR605502-1"/>
    </source>
</evidence>
<feature type="binding site" evidence="1">
    <location>
        <position position="66"/>
    </location>
    <ligand>
        <name>Mg(2+)</name>
        <dbReference type="ChEBI" id="CHEBI:18420"/>
        <label>1</label>
    </ligand>
</feature>
<dbReference type="EMBL" id="CP011112">
    <property type="protein sequence ID" value="AKU17187.1"/>
    <property type="molecule type" value="Genomic_DNA"/>
</dbReference>
<gene>
    <name evidence="2" type="ORF">VV02_17195</name>
</gene>
<dbReference type="KEGG" id="lmoi:VV02_17195"/>
<keyword evidence="1" id="KW-0479">Metal-binding</keyword>